<gene>
    <name evidence="2" type="ORF">KL86DPRO_10099</name>
</gene>
<keyword evidence="1" id="KW-0732">Signal</keyword>
<feature type="chain" id="PRO_5013188381" evidence="1">
    <location>
        <begin position="23"/>
        <end position="87"/>
    </location>
</feature>
<protein>
    <submittedName>
        <fullName evidence="2">Uncharacterized protein</fullName>
    </submittedName>
</protein>
<dbReference type="EMBL" id="FLUQ01000001">
    <property type="protein sequence ID" value="SBV90852.1"/>
    <property type="molecule type" value="Genomic_DNA"/>
</dbReference>
<feature type="signal peptide" evidence="1">
    <location>
        <begin position="1"/>
        <end position="22"/>
    </location>
</feature>
<proteinExistence type="predicted"/>
<evidence type="ECO:0000256" key="1">
    <source>
        <dbReference type="SAM" id="SignalP"/>
    </source>
</evidence>
<evidence type="ECO:0000313" key="2">
    <source>
        <dbReference type="EMBL" id="SBV90852.1"/>
    </source>
</evidence>
<accession>A0A212IUJ1</accession>
<sequence length="87" mass="9373">MAIFTAVSITIFNNLLFPKASAAGIAMFASDGTRREAKVFPPLTEKEITAKDGCKELMERVPCSNIFALKKSTICIPVAKPRTPGIS</sequence>
<organism evidence="2">
    <name type="scientific">uncultured delta proteobacterium</name>
    <dbReference type="NCBI Taxonomy" id="34034"/>
    <lineage>
        <taxon>Bacteria</taxon>
        <taxon>Deltaproteobacteria</taxon>
        <taxon>environmental samples</taxon>
    </lineage>
</organism>
<name>A0A212IUJ1_9DELT</name>
<dbReference type="AlphaFoldDB" id="A0A212IUJ1"/>
<reference evidence="2" key="1">
    <citation type="submission" date="2016-04" db="EMBL/GenBank/DDBJ databases">
        <authorList>
            <person name="Evans L.H."/>
            <person name="Alamgir A."/>
            <person name="Owens N."/>
            <person name="Weber N.D."/>
            <person name="Virtaneva K."/>
            <person name="Barbian K."/>
            <person name="Babar A."/>
            <person name="Rosenke K."/>
        </authorList>
    </citation>
    <scope>NUCLEOTIDE SEQUENCE</scope>
    <source>
        <strain evidence="2">86</strain>
    </source>
</reference>